<keyword evidence="11" id="KW-1185">Reference proteome</keyword>
<evidence type="ECO:0000256" key="7">
    <source>
        <dbReference type="SAM" id="MobiDB-lite"/>
    </source>
</evidence>
<feature type="transmembrane region" description="Helical" evidence="8">
    <location>
        <begin position="353"/>
        <end position="372"/>
    </location>
</feature>
<dbReference type="InterPro" id="IPR020846">
    <property type="entry name" value="MFS_dom"/>
</dbReference>
<evidence type="ECO:0000256" key="6">
    <source>
        <dbReference type="ARBA" id="ARBA00023136"/>
    </source>
</evidence>
<keyword evidence="4 8" id="KW-0812">Transmembrane</keyword>
<protein>
    <submittedName>
        <fullName evidence="10">EmrB/QacA subfamily drug resistance transporter</fullName>
    </submittedName>
</protein>
<evidence type="ECO:0000256" key="4">
    <source>
        <dbReference type="ARBA" id="ARBA00022692"/>
    </source>
</evidence>
<dbReference type="GO" id="GO:0005886">
    <property type="term" value="C:plasma membrane"/>
    <property type="evidence" value="ECO:0007669"/>
    <property type="project" value="UniProtKB-SubCell"/>
</dbReference>
<dbReference type="Proteomes" id="UP000546642">
    <property type="component" value="Unassembled WGS sequence"/>
</dbReference>
<evidence type="ECO:0000256" key="5">
    <source>
        <dbReference type="ARBA" id="ARBA00022989"/>
    </source>
</evidence>
<feature type="transmembrane region" description="Helical" evidence="8">
    <location>
        <begin position="47"/>
        <end position="64"/>
    </location>
</feature>
<feature type="transmembrane region" description="Helical" evidence="8">
    <location>
        <begin position="197"/>
        <end position="216"/>
    </location>
</feature>
<dbReference type="NCBIfam" id="TIGR00711">
    <property type="entry name" value="efflux_EmrB"/>
    <property type="match status" value="1"/>
</dbReference>
<dbReference type="AlphaFoldDB" id="A0A7W9YM71"/>
<sequence length="482" mass="49351">MTRNGNPWVVLAVIVGGYFMAQMDLTVLTVALPSIVADLDASVVEGLWAVNAYVLALAISLITAGRLGDLYGSRRVFAVGLGMFTLFSLVCALAQSPAQLIVARGFQGLGAALIVPQILAMIVALFPEDRRGTALGIRGSVGAGAALAGPVIGGLLVHTLDWRWVFLINIPIGLLLLILTLTLIPQVAPERKRRLDLVGVVLSAAALFLAVFALTQGEETGWAAWIWIALAGSAGTACLFVAHQRRNQGREPLLPFGVFSGRRFPLMCLAGAGVSMGMIGLTVVLSFYLQSGLGTGALVAGAVLAPASLVSMVLAPFVGRFSDRVDAKLLLLAGLVLTGGGMAWIALSMAPDASWTGLIPVMLVIGAGNSMLFTPLTAIATRGLAPAVAGSAGGVLATVLQLGAAFGSAAVSAVMQSGADTGAFTDATRSAMLIPISAIAIATALALAVQRTPPASAGKAAPKPSAHDVSHEESHRDQRDAG</sequence>
<organism evidence="10 11">
    <name type="scientific">Nocardiopsis mwathae</name>
    <dbReference type="NCBI Taxonomy" id="1472723"/>
    <lineage>
        <taxon>Bacteria</taxon>
        <taxon>Bacillati</taxon>
        <taxon>Actinomycetota</taxon>
        <taxon>Actinomycetes</taxon>
        <taxon>Streptosporangiales</taxon>
        <taxon>Nocardiopsidaceae</taxon>
        <taxon>Nocardiopsis</taxon>
    </lineage>
</organism>
<evidence type="ECO:0000256" key="2">
    <source>
        <dbReference type="ARBA" id="ARBA00022448"/>
    </source>
</evidence>
<dbReference type="SUPFAM" id="SSF103473">
    <property type="entry name" value="MFS general substrate transporter"/>
    <property type="match status" value="1"/>
</dbReference>
<keyword evidence="5 8" id="KW-1133">Transmembrane helix</keyword>
<evidence type="ECO:0000313" key="10">
    <source>
        <dbReference type="EMBL" id="MBB6174730.1"/>
    </source>
</evidence>
<dbReference type="InterPro" id="IPR011701">
    <property type="entry name" value="MFS"/>
</dbReference>
<dbReference type="InterPro" id="IPR004638">
    <property type="entry name" value="EmrB-like"/>
</dbReference>
<dbReference type="PRINTS" id="PR01036">
    <property type="entry name" value="TCRTETB"/>
</dbReference>
<feature type="transmembrane region" description="Helical" evidence="8">
    <location>
        <begin position="76"/>
        <end position="96"/>
    </location>
</feature>
<evidence type="ECO:0000256" key="1">
    <source>
        <dbReference type="ARBA" id="ARBA00004651"/>
    </source>
</evidence>
<feature type="domain" description="Major facilitator superfamily (MFS) profile" evidence="9">
    <location>
        <begin position="10"/>
        <end position="455"/>
    </location>
</feature>
<evidence type="ECO:0000313" key="11">
    <source>
        <dbReference type="Proteomes" id="UP000546642"/>
    </source>
</evidence>
<dbReference type="Pfam" id="PF07690">
    <property type="entry name" value="MFS_1"/>
    <property type="match status" value="1"/>
</dbReference>
<keyword evidence="3" id="KW-1003">Cell membrane</keyword>
<dbReference type="Gene3D" id="1.20.1720.10">
    <property type="entry name" value="Multidrug resistance protein D"/>
    <property type="match status" value="1"/>
</dbReference>
<feature type="transmembrane region" description="Helical" evidence="8">
    <location>
        <begin position="431"/>
        <end position="449"/>
    </location>
</feature>
<dbReference type="RefSeq" id="WP_184078946.1">
    <property type="nucleotide sequence ID" value="NZ_JACHDS010000001.1"/>
</dbReference>
<dbReference type="Gene3D" id="1.20.1250.20">
    <property type="entry name" value="MFS general substrate transporter like domains"/>
    <property type="match status" value="1"/>
</dbReference>
<feature type="compositionally biased region" description="Low complexity" evidence="7">
    <location>
        <begin position="453"/>
        <end position="464"/>
    </location>
</feature>
<feature type="transmembrane region" description="Helical" evidence="8">
    <location>
        <begin position="164"/>
        <end position="185"/>
    </location>
</feature>
<comment type="subcellular location">
    <subcellularLocation>
        <location evidence="1">Cell membrane</location>
        <topology evidence="1">Multi-pass membrane protein</topology>
    </subcellularLocation>
</comment>
<dbReference type="InterPro" id="IPR036259">
    <property type="entry name" value="MFS_trans_sf"/>
</dbReference>
<dbReference type="GO" id="GO:0022857">
    <property type="term" value="F:transmembrane transporter activity"/>
    <property type="evidence" value="ECO:0007669"/>
    <property type="project" value="InterPro"/>
</dbReference>
<keyword evidence="2" id="KW-0813">Transport</keyword>
<dbReference type="PANTHER" id="PTHR42718:SF46">
    <property type="entry name" value="BLR6921 PROTEIN"/>
    <property type="match status" value="1"/>
</dbReference>
<feature type="compositionally biased region" description="Basic and acidic residues" evidence="7">
    <location>
        <begin position="465"/>
        <end position="482"/>
    </location>
</feature>
<dbReference type="PANTHER" id="PTHR42718">
    <property type="entry name" value="MAJOR FACILITATOR SUPERFAMILY MULTIDRUG TRANSPORTER MFSC"/>
    <property type="match status" value="1"/>
</dbReference>
<evidence type="ECO:0000259" key="9">
    <source>
        <dbReference type="PROSITE" id="PS50850"/>
    </source>
</evidence>
<comment type="caution">
    <text evidence="10">The sequence shown here is derived from an EMBL/GenBank/DDBJ whole genome shotgun (WGS) entry which is preliminary data.</text>
</comment>
<accession>A0A7W9YM71</accession>
<feature type="transmembrane region" description="Helical" evidence="8">
    <location>
        <begin position="295"/>
        <end position="317"/>
    </location>
</feature>
<feature type="transmembrane region" description="Helical" evidence="8">
    <location>
        <begin position="108"/>
        <end position="127"/>
    </location>
</feature>
<evidence type="ECO:0000256" key="8">
    <source>
        <dbReference type="SAM" id="Phobius"/>
    </source>
</evidence>
<dbReference type="PROSITE" id="PS50850">
    <property type="entry name" value="MFS"/>
    <property type="match status" value="1"/>
</dbReference>
<gene>
    <name evidence="10" type="ORF">HNR23_004790</name>
</gene>
<reference evidence="10 11" key="1">
    <citation type="submission" date="2020-08" db="EMBL/GenBank/DDBJ databases">
        <title>Sequencing the genomes of 1000 actinobacteria strains.</title>
        <authorList>
            <person name="Klenk H.-P."/>
        </authorList>
    </citation>
    <scope>NUCLEOTIDE SEQUENCE [LARGE SCALE GENOMIC DNA]</scope>
    <source>
        <strain evidence="10 11">DSM 46659</strain>
    </source>
</reference>
<feature type="region of interest" description="Disordered" evidence="7">
    <location>
        <begin position="453"/>
        <end position="482"/>
    </location>
</feature>
<feature type="transmembrane region" description="Helical" evidence="8">
    <location>
        <begin position="384"/>
        <end position="411"/>
    </location>
</feature>
<feature type="transmembrane region" description="Helical" evidence="8">
    <location>
        <begin position="7"/>
        <end position="35"/>
    </location>
</feature>
<keyword evidence="6 8" id="KW-0472">Membrane</keyword>
<dbReference type="EMBL" id="JACHDS010000001">
    <property type="protein sequence ID" value="MBB6174730.1"/>
    <property type="molecule type" value="Genomic_DNA"/>
</dbReference>
<feature type="transmembrane region" description="Helical" evidence="8">
    <location>
        <begin position="329"/>
        <end position="347"/>
    </location>
</feature>
<feature type="transmembrane region" description="Helical" evidence="8">
    <location>
        <begin position="222"/>
        <end position="243"/>
    </location>
</feature>
<proteinExistence type="predicted"/>
<feature type="transmembrane region" description="Helical" evidence="8">
    <location>
        <begin position="139"/>
        <end position="158"/>
    </location>
</feature>
<evidence type="ECO:0000256" key="3">
    <source>
        <dbReference type="ARBA" id="ARBA00022475"/>
    </source>
</evidence>
<feature type="transmembrane region" description="Helical" evidence="8">
    <location>
        <begin position="264"/>
        <end position="289"/>
    </location>
</feature>
<name>A0A7W9YM71_9ACTN</name>